<protein>
    <submittedName>
        <fullName evidence="1">Uncharacterized protein</fullName>
    </submittedName>
</protein>
<accession>A0A6B3L7A2</accession>
<name>A0A1Y5ZC72_9BACI</name>
<organism evidence="1 2">
    <name type="scientific">Bacillus mobilis</name>
    <dbReference type="NCBI Taxonomy" id="2026190"/>
    <lineage>
        <taxon>Bacteria</taxon>
        <taxon>Bacillati</taxon>
        <taxon>Bacillota</taxon>
        <taxon>Bacilli</taxon>
        <taxon>Bacillales</taxon>
        <taxon>Bacillaceae</taxon>
        <taxon>Bacillus</taxon>
        <taxon>Bacillus cereus group</taxon>
    </lineage>
</organism>
<evidence type="ECO:0000313" key="1">
    <source>
        <dbReference type="EMBL" id="SMD90173.1"/>
    </source>
</evidence>
<gene>
    <name evidence="1" type="ORF">BACERE00185_01511</name>
</gene>
<accession>A0A1Y5ZC72</accession>
<dbReference type="AlphaFoldDB" id="A0A1Y5ZC72"/>
<evidence type="ECO:0000313" key="2">
    <source>
        <dbReference type="Proteomes" id="UP000194439"/>
    </source>
</evidence>
<dbReference type="EMBL" id="FWZD01000040">
    <property type="protein sequence ID" value="SMD90173.1"/>
    <property type="molecule type" value="Genomic_DNA"/>
</dbReference>
<proteinExistence type="predicted"/>
<sequence length="114" mass="13099">MILTSLIVGAGILIGGSILARYWNSVVDWLKRAVSKVQEMMQTVIYGTKVFIKKMYEAMQEISKHYTRDQQGQWHETVVTREVSEYDVPPEILAKANKTSQETDITHELELQLN</sequence>
<reference evidence="2" key="1">
    <citation type="submission" date="2017-04" db="EMBL/GenBank/DDBJ databases">
        <authorList>
            <person name="Criscuolo A."/>
        </authorList>
    </citation>
    <scope>NUCLEOTIDE SEQUENCE [LARGE SCALE GENOMIC DNA]</scope>
</reference>
<dbReference type="RefSeq" id="WP_088028134.1">
    <property type="nucleotide sequence ID" value="NZ_FWZD01000040.1"/>
</dbReference>
<dbReference type="Proteomes" id="UP000194439">
    <property type="component" value="Unassembled WGS sequence"/>
</dbReference>